<keyword evidence="1" id="KW-0472">Membrane</keyword>
<dbReference type="EMBL" id="QLMC01000001">
    <property type="protein sequence ID" value="RAK02827.1"/>
    <property type="molecule type" value="Genomic_DNA"/>
</dbReference>
<reference evidence="2 3" key="1">
    <citation type="submission" date="2018-06" db="EMBL/GenBank/DDBJ databases">
        <title>Genomic Encyclopedia of Archaeal and Bacterial Type Strains, Phase II (KMG-II): from individual species to whole genera.</title>
        <authorList>
            <person name="Goeker M."/>
        </authorList>
    </citation>
    <scope>NUCLEOTIDE SEQUENCE [LARGE SCALE GENOMIC DNA]</scope>
    <source>
        <strain evidence="2 3">DSM 21851</strain>
    </source>
</reference>
<sequence length="83" mass="9694">MLLNYFKIVTLFSRDFLKLVLVAILIASPVAWYAINRWLQDFAYRIEIDWWVFALAILIALLTVSYQSVKAALMNPVRSLRSE</sequence>
<keyword evidence="1" id="KW-0812">Transmembrane</keyword>
<feature type="transmembrane region" description="Helical" evidence="1">
    <location>
        <begin position="16"/>
        <end position="35"/>
    </location>
</feature>
<organism evidence="2 3">
    <name type="scientific">Larkinella arboricola</name>
    <dbReference type="NCBI Taxonomy" id="643671"/>
    <lineage>
        <taxon>Bacteria</taxon>
        <taxon>Pseudomonadati</taxon>
        <taxon>Bacteroidota</taxon>
        <taxon>Cytophagia</taxon>
        <taxon>Cytophagales</taxon>
        <taxon>Spirosomataceae</taxon>
        <taxon>Larkinella</taxon>
    </lineage>
</organism>
<accession>A0A327X756</accession>
<protein>
    <submittedName>
        <fullName evidence="2">Putative ABC transport system permease protein</fullName>
    </submittedName>
</protein>
<keyword evidence="1" id="KW-1133">Transmembrane helix</keyword>
<name>A0A327X756_LARAB</name>
<evidence type="ECO:0000313" key="2">
    <source>
        <dbReference type="EMBL" id="RAK02827.1"/>
    </source>
</evidence>
<gene>
    <name evidence="2" type="ORF">LX87_00947</name>
</gene>
<comment type="caution">
    <text evidence="2">The sequence shown here is derived from an EMBL/GenBank/DDBJ whole genome shotgun (WGS) entry which is preliminary data.</text>
</comment>
<keyword evidence="3" id="KW-1185">Reference proteome</keyword>
<dbReference type="AlphaFoldDB" id="A0A327X756"/>
<proteinExistence type="predicted"/>
<dbReference type="Proteomes" id="UP000248790">
    <property type="component" value="Unassembled WGS sequence"/>
</dbReference>
<evidence type="ECO:0000313" key="3">
    <source>
        <dbReference type="Proteomes" id="UP000248790"/>
    </source>
</evidence>
<evidence type="ECO:0000256" key="1">
    <source>
        <dbReference type="SAM" id="Phobius"/>
    </source>
</evidence>
<feature type="transmembrane region" description="Helical" evidence="1">
    <location>
        <begin position="50"/>
        <end position="69"/>
    </location>
</feature>